<evidence type="ECO:0000259" key="3">
    <source>
        <dbReference type="Pfam" id="PF14219"/>
    </source>
</evidence>
<feature type="transmembrane region" description="Helical" evidence="2">
    <location>
        <begin position="112"/>
        <end position="135"/>
    </location>
</feature>
<keyword evidence="2" id="KW-1133">Transmembrane helix</keyword>
<name>A0A2V4BBU9_9PSEU</name>
<evidence type="ECO:0000313" key="4">
    <source>
        <dbReference type="EMBL" id="PXY32740.1"/>
    </source>
</evidence>
<evidence type="ECO:0000256" key="1">
    <source>
        <dbReference type="SAM" id="MobiDB-lite"/>
    </source>
</evidence>
<dbReference type="EMBL" id="MASW01000001">
    <property type="protein sequence ID" value="PXY32740.1"/>
    <property type="molecule type" value="Genomic_DNA"/>
</dbReference>
<dbReference type="Proteomes" id="UP000249915">
    <property type="component" value="Unassembled WGS sequence"/>
</dbReference>
<feature type="transmembrane region" description="Helical" evidence="2">
    <location>
        <begin position="197"/>
        <end position="217"/>
    </location>
</feature>
<protein>
    <recommendedName>
        <fullName evidence="3">DUF4328 domain-containing protein</fullName>
    </recommendedName>
</protein>
<organism evidence="4 5">
    <name type="scientific">Prauserella muralis</name>
    <dbReference type="NCBI Taxonomy" id="588067"/>
    <lineage>
        <taxon>Bacteria</taxon>
        <taxon>Bacillati</taxon>
        <taxon>Actinomycetota</taxon>
        <taxon>Actinomycetes</taxon>
        <taxon>Pseudonocardiales</taxon>
        <taxon>Pseudonocardiaceae</taxon>
        <taxon>Prauserella</taxon>
    </lineage>
</organism>
<comment type="caution">
    <text evidence="4">The sequence shown here is derived from an EMBL/GenBank/DDBJ whole genome shotgun (WGS) entry which is preliminary data.</text>
</comment>
<dbReference type="InterPro" id="IPR025565">
    <property type="entry name" value="DUF4328"/>
</dbReference>
<accession>A0A2V4BBU9</accession>
<feature type="domain" description="DUF4328" evidence="3">
    <location>
        <begin position="97"/>
        <end position="256"/>
    </location>
</feature>
<gene>
    <name evidence="4" type="ORF">BAY60_05475</name>
</gene>
<sequence>MRWVATTPAGAPRPRRAQPRPYLGPPSYPAPPRWGFPHLTWRWPTAVPGTPTGAQAPAQRLRMIARNATTVLWTLAVLATIAAIGEFWRYALLVDSRDSALRPGVVGTSDALVLSFSLLTFVLALFAFAVTLWWLFVARSAAAEDSGLEPPRPAWQVVLGTLVPGPNLVLAGSILAELEHAALRRPADVRPRPSRLVFGWWAAWVGNGVLLALTVVWRMRDGVQADADGVVLSGLTDLAAATVAGLTALIVRRITRLVAPLDDAEVRMLRVVRVSGAPAVGRRPRPRTAAR</sequence>
<dbReference type="AlphaFoldDB" id="A0A2V4BBU9"/>
<feature type="region of interest" description="Disordered" evidence="1">
    <location>
        <begin position="1"/>
        <end position="24"/>
    </location>
</feature>
<feature type="transmembrane region" description="Helical" evidence="2">
    <location>
        <begin position="229"/>
        <end position="251"/>
    </location>
</feature>
<keyword evidence="2" id="KW-0812">Transmembrane</keyword>
<feature type="transmembrane region" description="Helical" evidence="2">
    <location>
        <begin position="71"/>
        <end position="91"/>
    </location>
</feature>
<dbReference type="OrthoDB" id="3689403at2"/>
<feature type="compositionally biased region" description="Low complexity" evidence="1">
    <location>
        <begin position="1"/>
        <end position="12"/>
    </location>
</feature>
<evidence type="ECO:0000256" key="2">
    <source>
        <dbReference type="SAM" id="Phobius"/>
    </source>
</evidence>
<reference evidence="4 5" key="1">
    <citation type="submission" date="2016-07" db="EMBL/GenBank/DDBJ databases">
        <title>Draft genome sequence of Prauserella muralis DSM 45305, isolated from a mould-covered wall in an indoor environment.</title>
        <authorList>
            <person name="Ruckert C."/>
            <person name="Albersmeier A."/>
            <person name="Jiang C.-L."/>
            <person name="Jiang Y."/>
            <person name="Kalinowski J."/>
            <person name="Schneider O."/>
            <person name="Winkler A."/>
            <person name="Zotchev S.B."/>
        </authorList>
    </citation>
    <scope>NUCLEOTIDE SEQUENCE [LARGE SCALE GENOMIC DNA]</scope>
    <source>
        <strain evidence="4 5">DSM 45305</strain>
    </source>
</reference>
<evidence type="ECO:0000313" key="5">
    <source>
        <dbReference type="Proteomes" id="UP000249915"/>
    </source>
</evidence>
<proteinExistence type="predicted"/>
<keyword evidence="5" id="KW-1185">Reference proteome</keyword>
<dbReference type="Pfam" id="PF14219">
    <property type="entry name" value="DUF4328"/>
    <property type="match status" value="1"/>
</dbReference>
<feature type="transmembrane region" description="Helical" evidence="2">
    <location>
        <begin position="155"/>
        <end position="176"/>
    </location>
</feature>
<keyword evidence="2" id="KW-0472">Membrane</keyword>